<keyword evidence="1" id="KW-1133">Transmembrane helix</keyword>
<keyword evidence="1" id="KW-0812">Transmembrane</keyword>
<name>A0A2H3JDT3_WOLCO</name>
<reference evidence="2 3" key="1">
    <citation type="journal article" date="2012" name="Science">
        <title>The Paleozoic origin of enzymatic lignin decomposition reconstructed from 31 fungal genomes.</title>
        <authorList>
            <person name="Floudas D."/>
            <person name="Binder M."/>
            <person name="Riley R."/>
            <person name="Barry K."/>
            <person name="Blanchette R.A."/>
            <person name="Henrissat B."/>
            <person name="Martinez A.T."/>
            <person name="Otillar R."/>
            <person name="Spatafora J.W."/>
            <person name="Yadav J.S."/>
            <person name="Aerts A."/>
            <person name="Benoit I."/>
            <person name="Boyd A."/>
            <person name="Carlson A."/>
            <person name="Copeland A."/>
            <person name="Coutinho P.M."/>
            <person name="de Vries R.P."/>
            <person name="Ferreira P."/>
            <person name="Findley K."/>
            <person name="Foster B."/>
            <person name="Gaskell J."/>
            <person name="Glotzer D."/>
            <person name="Gorecki P."/>
            <person name="Heitman J."/>
            <person name="Hesse C."/>
            <person name="Hori C."/>
            <person name="Igarashi K."/>
            <person name="Jurgens J.A."/>
            <person name="Kallen N."/>
            <person name="Kersten P."/>
            <person name="Kohler A."/>
            <person name="Kuees U."/>
            <person name="Kumar T.K.A."/>
            <person name="Kuo A."/>
            <person name="LaButti K."/>
            <person name="Larrondo L.F."/>
            <person name="Lindquist E."/>
            <person name="Ling A."/>
            <person name="Lombard V."/>
            <person name="Lucas S."/>
            <person name="Lundell T."/>
            <person name="Martin R."/>
            <person name="McLaughlin D.J."/>
            <person name="Morgenstern I."/>
            <person name="Morin E."/>
            <person name="Murat C."/>
            <person name="Nagy L.G."/>
            <person name="Nolan M."/>
            <person name="Ohm R.A."/>
            <person name="Patyshakuliyeva A."/>
            <person name="Rokas A."/>
            <person name="Ruiz-Duenas F.J."/>
            <person name="Sabat G."/>
            <person name="Salamov A."/>
            <person name="Samejima M."/>
            <person name="Schmutz J."/>
            <person name="Slot J.C."/>
            <person name="St John F."/>
            <person name="Stenlid J."/>
            <person name="Sun H."/>
            <person name="Sun S."/>
            <person name="Syed K."/>
            <person name="Tsang A."/>
            <person name="Wiebenga A."/>
            <person name="Young D."/>
            <person name="Pisabarro A."/>
            <person name="Eastwood D.C."/>
            <person name="Martin F."/>
            <person name="Cullen D."/>
            <person name="Grigoriev I.V."/>
            <person name="Hibbett D.S."/>
        </authorList>
    </citation>
    <scope>NUCLEOTIDE SEQUENCE [LARGE SCALE GENOMIC DNA]</scope>
    <source>
        <strain evidence="2 3">MD-104</strain>
    </source>
</reference>
<accession>A0A2H3JDT3</accession>
<dbReference type="AlphaFoldDB" id="A0A2H3JDT3"/>
<evidence type="ECO:0000313" key="2">
    <source>
        <dbReference type="EMBL" id="PCH40412.1"/>
    </source>
</evidence>
<sequence length="102" mass="11584">MRRNGLVYFAVMVLLNILDAILFVKGIFYNVFPSFISPLSSIIISRFVLDLREEFDQSSDETLLPSMQFVTNFHAPDSTVEIDPYLSGGQSSSTYEMKDIAY</sequence>
<gene>
    <name evidence="2" type="ORF">WOLCODRAFT_150448</name>
</gene>
<evidence type="ECO:0000313" key="3">
    <source>
        <dbReference type="Proteomes" id="UP000218811"/>
    </source>
</evidence>
<dbReference type="Proteomes" id="UP000218811">
    <property type="component" value="Unassembled WGS sequence"/>
</dbReference>
<organism evidence="2 3">
    <name type="scientific">Wolfiporia cocos (strain MD-104)</name>
    <name type="common">Brown rot fungus</name>
    <dbReference type="NCBI Taxonomy" id="742152"/>
    <lineage>
        <taxon>Eukaryota</taxon>
        <taxon>Fungi</taxon>
        <taxon>Dikarya</taxon>
        <taxon>Basidiomycota</taxon>
        <taxon>Agaricomycotina</taxon>
        <taxon>Agaricomycetes</taxon>
        <taxon>Polyporales</taxon>
        <taxon>Phaeolaceae</taxon>
        <taxon>Wolfiporia</taxon>
    </lineage>
</organism>
<feature type="transmembrane region" description="Helical" evidence="1">
    <location>
        <begin position="7"/>
        <end position="24"/>
    </location>
</feature>
<keyword evidence="1" id="KW-0472">Membrane</keyword>
<keyword evidence="3" id="KW-1185">Reference proteome</keyword>
<dbReference type="EMBL" id="KB468053">
    <property type="protein sequence ID" value="PCH40412.1"/>
    <property type="molecule type" value="Genomic_DNA"/>
</dbReference>
<protein>
    <submittedName>
        <fullName evidence="2">Uncharacterized protein</fullName>
    </submittedName>
</protein>
<proteinExistence type="predicted"/>
<evidence type="ECO:0000256" key="1">
    <source>
        <dbReference type="SAM" id="Phobius"/>
    </source>
</evidence>